<dbReference type="InterPro" id="IPR027417">
    <property type="entry name" value="P-loop_NTPase"/>
</dbReference>
<evidence type="ECO:0000259" key="3">
    <source>
        <dbReference type="Pfam" id="PF19263"/>
    </source>
</evidence>
<keyword evidence="2" id="KW-0812">Transmembrane</keyword>
<dbReference type="Pfam" id="PF19263">
    <property type="entry name" value="DUF5906"/>
    <property type="match status" value="1"/>
</dbReference>
<proteinExistence type="predicted"/>
<dbReference type="Gene3D" id="3.40.50.300">
    <property type="entry name" value="P-loop containing nucleotide triphosphate hydrolases"/>
    <property type="match status" value="1"/>
</dbReference>
<comment type="caution">
    <text evidence="4">The sequence shown here is derived from an EMBL/GenBank/DDBJ whole genome shotgun (WGS) entry which is preliminary data.</text>
</comment>
<keyword evidence="2" id="KW-0472">Membrane</keyword>
<feature type="compositionally biased region" description="Polar residues" evidence="1">
    <location>
        <begin position="939"/>
        <end position="976"/>
    </location>
</feature>
<dbReference type="InterPro" id="IPR045455">
    <property type="entry name" value="NrS-1_pol-like_helicase"/>
</dbReference>
<feature type="region of interest" description="Disordered" evidence="1">
    <location>
        <begin position="1502"/>
        <end position="1546"/>
    </location>
</feature>
<gene>
    <name evidence="4" type="ORF">RhiirA4_509940</name>
</gene>
<dbReference type="VEuPathDB" id="FungiDB:RhiirA1_481569"/>
<feature type="domain" description="NrS-1 polymerase-like helicase" evidence="3">
    <location>
        <begin position="635"/>
        <end position="743"/>
    </location>
</feature>
<evidence type="ECO:0000256" key="2">
    <source>
        <dbReference type="SAM" id="Phobius"/>
    </source>
</evidence>
<dbReference type="VEuPathDB" id="FungiDB:RhiirA1_475016"/>
<dbReference type="VEuPathDB" id="FungiDB:RhiirFUN_001713"/>
<dbReference type="VEuPathDB" id="FungiDB:FUN_012150"/>
<evidence type="ECO:0000256" key="1">
    <source>
        <dbReference type="SAM" id="MobiDB-lite"/>
    </source>
</evidence>
<feature type="compositionally biased region" description="Acidic residues" evidence="1">
    <location>
        <begin position="1513"/>
        <end position="1530"/>
    </location>
</feature>
<reference evidence="4 5" key="1">
    <citation type="submission" date="2015-10" db="EMBL/GenBank/DDBJ databases">
        <title>Genome analyses suggest a sexual origin of heterokaryosis in a supposedly ancient asexual fungus.</title>
        <authorList>
            <person name="Ropars J."/>
            <person name="Sedzielewska K."/>
            <person name="Noel J."/>
            <person name="Charron P."/>
            <person name="Farinelli L."/>
            <person name="Marton T."/>
            <person name="Kruger M."/>
            <person name="Pelin A."/>
            <person name="Brachmann A."/>
            <person name="Corradi N."/>
        </authorList>
    </citation>
    <scope>NUCLEOTIDE SEQUENCE [LARGE SCALE GENOMIC DNA]</scope>
    <source>
        <strain evidence="4 5">A4</strain>
    </source>
</reference>
<dbReference type="Proteomes" id="UP000234323">
    <property type="component" value="Unassembled WGS sequence"/>
</dbReference>
<name>A0A2I1GA16_9GLOM</name>
<dbReference type="VEuPathDB" id="FungiDB:RhiirFUN_001616"/>
<feature type="region of interest" description="Disordered" evidence="1">
    <location>
        <begin position="927"/>
        <end position="1023"/>
    </location>
</feature>
<dbReference type="VEuPathDB" id="FungiDB:FUN_012151"/>
<dbReference type="EMBL" id="LLXI01000255">
    <property type="protein sequence ID" value="PKY43465.1"/>
    <property type="molecule type" value="Genomic_DNA"/>
</dbReference>
<sequence>MVMLMNEGFIASRDDFTLGASIKFACFSGLVCGIFAFIGLESLLRAFLPSFVCKGKARRLSRLSALICSQKEGQKCISFRIFLLELFIRMSTSDFEISETPGSCASGAPYYRGFKAESLIQCLYKIRDDSVRPREFFGADTEDGIEAILRDRGGHSLHEIVDVDKPVRPFIDFDLSGKALNALQPKLAPKEIRESLIRAFTNACEEIYPEWDKNTLTLASSCGMEKMSHHISTYGMRVKSIAQAAAFAELVRKKLPEGLRGQGIIDNIAKKRSFSLRMLGSPKFIEETNKHIREKKAVQPKDGTVYDFMLQPPNDESRVVDSPLLNISEISPMIHHPNNEICETTQVEFELVKKLLEEASIEGYDFSYPSETTPDIFSLNRLSPSYCSLCDREHTSENAYIKRNKKWYRFYCYRANQKRKPGERNPSIKLVLSETALGREKNLPPLVKLGRSRITDPYDHFVWGDLLRMCTSGKKYSRAEVYEAIQATVAYIQDEPELWILKRKDAAKGPYFKFASKLSIEVFKINIFELGGKSVKLRSLIRQATSTGLINYDEINFLPYPPNNPKPDTDFFNLFLGFKAKPATEINKEIMEPILWHVKNVICDGDERLNEYIWNWWAFLVQKPDEKPRTILVLKSALQQCGKNIITDFIGKKVLGPLLYFGTSDLEKVLGKFNSPLQGRRLIVMNEMAMSSSDWHRFYSHLKSLITDGTVAIEYKCKETISINDYSCYMVTSNQDALLKIEAGDMRTVCFDVSQRCRGNKPYFKRLEKILNHPDAPGVFMKYLLSLDISKWDPQTIPSTKMKVDIMMKQLPDPVRFVINHISSWSKDHVDKPICANLYREYLSWCGENGEVGKSNNKFGGYLLPIGIEKKQARIDGKRESLYILDRNKIVAKLRESVGEIEEFSDAPQPDLPDNEVIEIPVFKVPESTPASGAGEVKNTCQSSNTSGSVTDSMSQAQAEIPIASTSGTSAANEPPQTIEPAVVRPESEHVVNPNPGSERTSGKGKEVERAPPQQDSPPMTFHVNPARAQREERLRKWAIDNGEDPDTFMTITEKDFNLSVEYRQRMISDAEVIPFAIENDMNPNEMFYMTRRERLISEEIILRSFEDAGTPRAHIYDDEEWKEAIITLQEYGVLCITNQEITRPRMATKETVQRTRRPKTNNFVSALGMVLEKYNLSVNSTPEQLSEHAKELGTYLPEWKARKCIKDALRRRSYSKEQIKAFVPDEGKRNFTIEERAKYCVEAGDILDIFLHTLDLGPKSNAANEIVAGASRQSQFRIKLAEAGGMPEEINTYAKDPQVIQASNKIQKKRTERRLIKPSKIPLHFSMEKVLERIKNIDTTKNPSMQDLADIMIMLSMRPAEVKTLRISHYEPESQNLLEWYKEGYSWYCTGYIKNRGEKKKNPSPRPFLSMEKNPERAGELLTWIQDATKAGRLRDPVFSESGKRSTKTFSNFLRPYKTLPKELRDIGAKHASRIHGGLNATPQYLSLLTRIALRQESERLDAGNNYAMGETDSEGSDPDSSSDEDSETEAAKNETTEIIDMYSY</sequence>
<dbReference type="VEuPathDB" id="FungiDB:FUN_008642"/>
<evidence type="ECO:0000313" key="5">
    <source>
        <dbReference type="Proteomes" id="UP000234323"/>
    </source>
</evidence>
<evidence type="ECO:0000313" key="4">
    <source>
        <dbReference type="EMBL" id="PKY43465.1"/>
    </source>
</evidence>
<organism evidence="4 5">
    <name type="scientific">Rhizophagus irregularis</name>
    <dbReference type="NCBI Taxonomy" id="588596"/>
    <lineage>
        <taxon>Eukaryota</taxon>
        <taxon>Fungi</taxon>
        <taxon>Fungi incertae sedis</taxon>
        <taxon>Mucoromycota</taxon>
        <taxon>Glomeromycotina</taxon>
        <taxon>Glomeromycetes</taxon>
        <taxon>Glomerales</taxon>
        <taxon>Glomeraceae</taxon>
        <taxon>Rhizophagus</taxon>
    </lineage>
</organism>
<keyword evidence="2" id="KW-1133">Transmembrane helix</keyword>
<feature type="compositionally biased region" description="Basic and acidic residues" evidence="1">
    <location>
        <begin position="1001"/>
        <end position="1010"/>
    </location>
</feature>
<feature type="transmembrane region" description="Helical" evidence="2">
    <location>
        <begin position="21"/>
        <end position="40"/>
    </location>
</feature>
<dbReference type="VEuPathDB" id="FungiDB:RhiirA1_447224"/>
<protein>
    <recommendedName>
        <fullName evidence="3">NrS-1 polymerase-like helicase domain-containing protein</fullName>
    </recommendedName>
</protein>
<accession>A0A2I1GA16</accession>
<keyword evidence="5" id="KW-1185">Reference proteome</keyword>
<dbReference type="VEuPathDB" id="FungiDB:RhiirFUN_010796"/>